<feature type="transmembrane region" description="Helical" evidence="12">
    <location>
        <begin position="342"/>
        <end position="367"/>
    </location>
</feature>
<evidence type="ECO:0000256" key="2">
    <source>
        <dbReference type="ARBA" id="ARBA00005189"/>
    </source>
</evidence>
<dbReference type="InterPro" id="IPR009100">
    <property type="entry name" value="AcylCoA_DH/oxidase_NM_dom_sf"/>
</dbReference>
<keyword evidence="5" id="KW-0274">FAD</keyword>
<dbReference type="EC" id="1.3.8.5" evidence="10"/>
<evidence type="ECO:0000256" key="6">
    <source>
        <dbReference type="ARBA" id="ARBA00022832"/>
    </source>
</evidence>
<reference evidence="16" key="1">
    <citation type="submission" date="2021-01" db="EMBL/GenBank/DDBJ databases">
        <authorList>
            <person name="Corre E."/>
            <person name="Pelletier E."/>
            <person name="Niang G."/>
            <person name="Scheremetjew M."/>
            <person name="Finn R."/>
            <person name="Kale V."/>
            <person name="Holt S."/>
            <person name="Cochrane G."/>
            <person name="Meng A."/>
            <person name="Brown T."/>
            <person name="Cohen L."/>
        </authorList>
    </citation>
    <scope>NUCLEOTIDE SEQUENCE</scope>
    <source>
        <strain evidence="16">NIES-2562</strain>
    </source>
</reference>
<dbReference type="Pfam" id="PF02771">
    <property type="entry name" value="Acyl-CoA_dh_N"/>
    <property type="match status" value="1"/>
</dbReference>
<dbReference type="GO" id="GO:0005739">
    <property type="term" value="C:mitochondrion"/>
    <property type="evidence" value="ECO:0007669"/>
    <property type="project" value="TreeGrafter"/>
</dbReference>
<dbReference type="PANTHER" id="PTHR43884">
    <property type="entry name" value="ACYL-COA DEHYDROGENASE"/>
    <property type="match status" value="1"/>
</dbReference>
<dbReference type="InterPro" id="IPR037069">
    <property type="entry name" value="AcylCoA_DH/ox_N_sf"/>
</dbReference>
<keyword evidence="12" id="KW-1133">Transmembrane helix</keyword>
<evidence type="ECO:0000256" key="3">
    <source>
        <dbReference type="ARBA" id="ARBA00009347"/>
    </source>
</evidence>
<dbReference type="InterPro" id="IPR013786">
    <property type="entry name" value="AcylCoA_DH/ox_N"/>
</dbReference>
<evidence type="ECO:0000259" key="13">
    <source>
        <dbReference type="Pfam" id="PF02770"/>
    </source>
</evidence>
<gene>
    <name evidence="15" type="ORF">PBIL07802_LOCUS12169</name>
    <name evidence="16" type="ORF">PBIL07802_LOCUS12170</name>
</gene>
<organism evidence="16">
    <name type="scientific">Palpitomonas bilix</name>
    <dbReference type="NCBI Taxonomy" id="652834"/>
    <lineage>
        <taxon>Eukaryota</taxon>
        <taxon>Eukaryota incertae sedis</taxon>
    </lineage>
</organism>
<keyword evidence="12" id="KW-0472">Membrane</keyword>
<evidence type="ECO:0000256" key="10">
    <source>
        <dbReference type="ARBA" id="ARBA00039036"/>
    </source>
</evidence>
<keyword evidence="7" id="KW-0560">Oxidoreductase</keyword>
<sequence length="370" mass="40598">MLSSFVRNVIRSTANQTRLYTAGVLPSLYTFSDEENMMREAVQRFAKEELAPKVAEMDEKAQLDMDMFAQMFDLGLMGMEIPEKYGGTEMNFTSSCIVIEELAKVDPAVSVICDIQNTLINTAFMKYANEDLQEKYLPKLARDYVGSFALSEPGSGSDAFAMKTRADKVGNKYVINGGKCWISNAREAGVFLVFANVDPSKGYKGITAFAVDRNTEGLEIAKKENKLGIRASSTCTIHFNDMEVPEENIVGELGKGYKIAIGLLNEGRVGIAAQMLGLAQVCLLHFAVGAPLQGVVYVTHAEKIGSVRSYCTISLPARAIRSSYRQIPGRSSYVIPAASTSLFWMCPVLLTIVLVLLAFFLIFFAGLSRL</sequence>
<keyword evidence="8" id="KW-0443">Lipid metabolism</keyword>
<dbReference type="GO" id="GO:0003853">
    <property type="term" value="F:short-chain 2-methyl fatty acyl-CoA dehydrogenase activity"/>
    <property type="evidence" value="ECO:0007669"/>
    <property type="project" value="UniProtKB-EC"/>
</dbReference>
<dbReference type="EMBL" id="HBIB01018731">
    <property type="protein sequence ID" value="CAE0249970.1"/>
    <property type="molecule type" value="Transcribed_RNA"/>
</dbReference>
<dbReference type="PANTHER" id="PTHR43884:SF1">
    <property type="entry name" value="SHORT_BRANCHED CHAIN SPECIFIC ACYL-COA DEHYDROGENASE, MITOCHONDRIAL"/>
    <property type="match status" value="1"/>
</dbReference>
<comment type="cofactor">
    <cofactor evidence="1">
        <name>FAD</name>
        <dbReference type="ChEBI" id="CHEBI:57692"/>
    </cofactor>
</comment>
<dbReference type="PROSITE" id="PS00072">
    <property type="entry name" value="ACYL_COA_DH_1"/>
    <property type="match status" value="1"/>
</dbReference>
<dbReference type="InterPro" id="IPR046373">
    <property type="entry name" value="Acyl-CoA_Oxase/DH_mid-dom_sf"/>
</dbReference>
<dbReference type="InterPro" id="IPR006091">
    <property type="entry name" value="Acyl-CoA_Oxase/DH_mid-dom"/>
</dbReference>
<evidence type="ECO:0000256" key="11">
    <source>
        <dbReference type="ARBA" id="ARBA00048235"/>
    </source>
</evidence>
<dbReference type="InterPro" id="IPR006089">
    <property type="entry name" value="Acyl-CoA_DH_CS"/>
</dbReference>
<dbReference type="SUPFAM" id="SSF56645">
    <property type="entry name" value="Acyl-CoA dehydrogenase NM domain-like"/>
    <property type="match status" value="1"/>
</dbReference>
<proteinExistence type="inferred from homology"/>
<evidence type="ECO:0000313" key="16">
    <source>
        <dbReference type="EMBL" id="CAE0249970.1"/>
    </source>
</evidence>
<dbReference type="FunFam" id="2.40.110.10:FF:000001">
    <property type="entry name" value="Acyl-CoA dehydrogenase, mitochondrial"/>
    <property type="match status" value="1"/>
</dbReference>
<feature type="domain" description="Acyl-CoA dehydrogenase/oxidase N-terminal" evidence="14">
    <location>
        <begin position="32"/>
        <end position="142"/>
    </location>
</feature>
<keyword evidence="4" id="KW-0285">Flavoprotein</keyword>
<dbReference type="Gene3D" id="1.10.540.10">
    <property type="entry name" value="Acyl-CoA dehydrogenase/oxidase, N-terminal domain"/>
    <property type="match status" value="1"/>
</dbReference>
<dbReference type="Gene3D" id="2.40.110.10">
    <property type="entry name" value="Butyryl-CoA Dehydrogenase, subunit A, domain 2"/>
    <property type="match status" value="1"/>
</dbReference>
<evidence type="ECO:0000256" key="12">
    <source>
        <dbReference type="SAM" id="Phobius"/>
    </source>
</evidence>
<evidence type="ECO:0000256" key="7">
    <source>
        <dbReference type="ARBA" id="ARBA00023002"/>
    </source>
</evidence>
<name>A0A7S3G7Z0_9EUKA</name>
<dbReference type="GO" id="GO:0006631">
    <property type="term" value="P:fatty acid metabolic process"/>
    <property type="evidence" value="ECO:0007669"/>
    <property type="project" value="UniProtKB-KW"/>
</dbReference>
<feature type="domain" description="Acyl-CoA oxidase/dehydrogenase middle" evidence="13">
    <location>
        <begin position="147"/>
        <end position="242"/>
    </location>
</feature>
<comment type="pathway">
    <text evidence="2">Lipid metabolism.</text>
</comment>
<protein>
    <recommendedName>
        <fullName evidence="10">short-chain 2-methylacyl-CoA dehydrogenase</fullName>
        <ecNumber evidence="10">1.3.8.5</ecNumber>
    </recommendedName>
</protein>
<evidence type="ECO:0000256" key="9">
    <source>
        <dbReference type="ARBA" id="ARBA00037895"/>
    </source>
</evidence>
<evidence type="ECO:0000259" key="14">
    <source>
        <dbReference type="Pfam" id="PF02771"/>
    </source>
</evidence>
<comment type="similarity">
    <text evidence="3">Belongs to the acyl-CoA dehydrogenase family.</text>
</comment>
<dbReference type="AlphaFoldDB" id="A0A7S3G7Z0"/>
<evidence type="ECO:0000313" key="15">
    <source>
        <dbReference type="EMBL" id="CAE0249969.1"/>
    </source>
</evidence>
<comment type="pathway">
    <text evidence="9">Amino-acid degradation; L-isoleucine degradation.</text>
</comment>
<keyword evidence="6" id="KW-0276">Fatty acid metabolism</keyword>
<dbReference type="FunFam" id="1.10.540.10:FF:000012">
    <property type="entry name" value="Acyl-CoA dehydrogenase short/branched chain"/>
    <property type="match status" value="1"/>
</dbReference>
<evidence type="ECO:0000256" key="8">
    <source>
        <dbReference type="ARBA" id="ARBA00023098"/>
    </source>
</evidence>
<dbReference type="EMBL" id="HBIB01018730">
    <property type="protein sequence ID" value="CAE0249969.1"/>
    <property type="molecule type" value="Transcribed_RNA"/>
</dbReference>
<evidence type="ECO:0000256" key="4">
    <source>
        <dbReference type="ARBA" id="ARBA00022630"/>
    </source>
</evidence>
<accession>A0A7S3G7Z0</accession>
<evidence type="ECO:0000256" key="1">
    <source>
        <dbReference type="ARBA" id="ARBA00001974"/>
    </source>
</evidence>
<dbReference type="GO" id="GO:0050660">
    <property type="term" value="F:flavin adenine dinucleotide binding"/>
    <property type="evidence" value="ECO:0007669"/>
    <property type="project" value="InterPro"/>
</dbReference>
<keyword evidence="12" id="KW-0812">Transmembrane</keyword>
<comment type="catalytic activity">
    <reaction evidence="11">
        <text>2-methylbutanoyl-CoA + oxidized [electron-transfer flavoprotein] + H(+) = (2E)-2-methylbut-2-enoyl-CoA + reduced [electron-transfer flavoprotein]</text>
        <dbReference type="Rhea" id="RHEA:43780"/>
        <dbReference type="Rhea" id="RHEA-COMP:10685"/>
        <dbReference type="Rhea" id="RHEA-COMP:10686"/>
        <dbReference type="ChEBI" id="CHEBI:15378"/>
        <dbReference type="ChEBI" id="CHEBI:57336"/>
        <dbReference type="ChEBI" id="CHEBI:57337"/>
        <dbReference type="ChEBI" id="CHEBI:57692"/>
        <dbReference type="ChEBI" id="CHEBI:58307"/>
        <dbReference type="EC" id="1.3.8.5"/>
    </reaction>
    <physiologicalReaction direction="left-to-right" evidence="11">
        <dbReference type="Rhea" id="RHEA:43781"/>
    </physiologicalReaction>
</comment>
<dbReference type="Pfam" id="PF02770">
    <property type="entry name" value="Acyl-CoA_dh_M"/>
    <property type="match status" value="1"/>
</dbReference>
<evidence type="ECO:0000256" key="5">
    <source>
        <dbReference type="ARBA" id="ARBA00022827"/>
    </source>
</evidence>